<gene>
    <name evidence="3" type="ORF">A3D26_03175</name>
</gene>
<dbReference type="AlphaFoldDB" id="A0A1G1V874"/>
<dbReference type="InterPro" id="IPR036291">
    <property type="entry name" value="NAD(P)-bd_dom_sf"/>
</dbReference>
<sequence>MKRVLVTGGAGFIGSFIVDELVRKRYQVVVLDNLVDQVHKGMKPKYLNKSVKFILGDVTNTADLRKAIKNVDAIYHEASAVGVGQSMYQIDHYFNTNVQGTAKLLDFLANNKHNVKHLIVASSMSAYGEGLYECQKCGLVRPPLRGSTQMKKKDWELHCQSCNRYLAPVPTPETEKFASNSIYALTKQTQEEMMLIFGRAYNIPATAFRYFNVYGPRQSLSNPYTGVAAIFLSRLKNNQSPVIYEDGEQTRDFVSVYDIARANVLALGNPKSYHQVFNLGGGKGVAIGDVALMLAEILKVKIIPDITEQFRSGDVRHCFADIKKAKKLLGWSPDIKLKEGIKNLVEWSKEENAEDKFSFAVDELRKRGITT</sequence>
<dbReference type="InterPro" id="IPR001509">
    <property type="entry name" value="Epimerase_deHydtase"/>
</dbReference>
<proteinExistence type="inferred from homology"/>
<dbReference type="PRINTS" id="PR01713">
    <property type="entry name" value="NUCEPIMERASE"/>
</dbReference>
<accession>A0A1G1V874</accession>
<evidence type="ECO:0000313" key="4">
    <source>
        <dbReference type="Proteomes" id="UP000178319"/>
    </source>
</evidence>
<dbReference type="Gene3D" id="3.40.50.720">
    <property type="entry name" value="NAD(P)-binding Rossmann-like Domain"/>
    <property type="match status" value="1"/>
</dbReference>
<dbReference type="SUPFAM" id="SSF51735">
    <property type="entry name" value="NAD(P)-binding Rossmann-fold domains"/>
    <property type="match status" value="1"/>
</dbReference>
<dbReference type="EMBL" id="MHBZ01000015">
    <property type="protein sequence ID" value="OGY11563.1"/>
    <property type="molecule type" value="Genomic_DNA"/>
</dbReference>
<comment type="caution">
    <text evidence="3">The sequence shown here is derived from an EMBL/GenBank/DDBJ whole genome shotgun (WGS) entry which is preliminary data.</text>
</comment>
<organism evidence="3 4">
    <name type="scientific">Candidatus Blackburnbacteria bacterium RIFCSPHIGHO2_02_FULL_44_20</name>
    <dbReference type="NCBI Taxonomy" id="1797516"/>
    <lineage>
        <taxon>Bacteria</taxon>
        <taxon>Candidatus Blackburniibacteriota</taxon>
    </lineage>
</organism>
<dbReference type="Proteomes" id="UP000178319">
    <property type="component" value="Unassembled WGS sequence"/>
</dbReference>
<comment type="similarity">
    <text evidence="1">Belongs to the NAD(P)-dependent epimerase/dehydratase family.</text>
</comment>
<feature type="domain" description="NAD-dependent epimerase/dehydratase" evidence="2">
    <location>
        <begin position="4"/>
        <end position="130"/>
    </location>
</feature>
<protein>
    <submittedName>
        <fullName evidence="3">Nucleoside-diphosphate-sugar epimerase</fullName>
    </submittedName>
</protein>
<name>A0A1G1V874_9BACT</name>
<dbReference type="PANTHER" id="PTHR43000">
    <property type="entry name" value="DTDP-D-GLUCOSE 4,6-DEHYDRATASE-RELATED"/>
    <property type="match status" value="1"/>
</dbReference>
<evidence type="ECO:0000256" key="1">
    <source>
        <dbReference type="ARBA" id="ARBA00007637"/>
    </source>
</evidence>
<feature type="domain" description="NAD-dependent epimerase/dehydratase" evidence="2">
    <location>
        <begin position="170"/>
        <end position="280"/>
    </location>
</feature>
<evidence type="ECO:0000313" key="3">
    <source>
        <dbReference type="EMBL" id="OGY11563.1"/>
    </source>
</evidence>
<reference evidence="3 4" key="1">
    <citation type="journal article" date="2016" name="Nat. Commun.">
        <title>Thousands of microbial genomes shed light on interconnected biogeochemical processes in an aquifer system.</title>
        <authorList>
            <person name="Anantharaman K."/>
            <person name="Brown C.T."/>
            <person name="Hug L.A."/>
            <person name="Sharon I."/>
            <person name="Castelle C.J."/>
            <person name="Probst A.J."/>
            <person name="Thomas B.C."/>
            <person name="Singh A."/>
            <person name="Wilkins M.J."/>
            <person name="Karaoz U."/>
            <person name="Brodie E.L."/>
            <person name="Williams K.H."/>
            <person name="Hubbard S.S."/>
            <person name="Banfield J.F."/>
        </authorList>
    </citation>
    <scope>NUCLEOTIDE SEQUENCE [LARGE SCALE GENOMIC DNA]</scope>
</reference>
<evidence type="ECO:0000259" key="2">
    <source>
        <dbReference type="Pfam" id="PF01370"/>
    </source>
</evidence>
<dbReference type="Pfam" id="PF01370">
    <property type="entry name" value="Epimerase"/>
    <property type="match status" value="2"/>
</dbReference>
<dbReference type="STRING" id="1797516.A3D26_03175"/>